<accession>A0A6A6W0B7</accession>
<keyword evidence="2" id="KW-1185">Reference proteome</keyword>
<sequence length="279" mass="31793">MFSFLVAQPARTFQQRLTERFEGHYHIVPNPPRYTSPPNIRSTFTHGTDLHKRWKSIKDHQYGLKTRYTAEPFDKNDIRNPPQEQYIAALNELHASAVEGLQQFTAKSDRLALQLTPLNGKANCRGWQRMYDPIVESSSCERILDRLQALGSGYDIYSCRGRLPPGRSVYRVTAYMHLLCISAAVALLNDENFLDGDNRNGSDFSTVGSWLLQPTSKPQLKKGLELFSVFCASRNFDGLCPFFMLYGVPFGAHKQLAMLVGELDKHLKHLTVLMDHDDR</sequence>
<dbReference type="Proteomes" id="UP000799437">
    <property type="component" value="Unassembled WGS sequence"/>
</dbReference>
<dbReference type="EMBL" id="ML996577">
    <property type="protein sequence ID" value="KAF2755536.1"/>
    <property type="molecule type" value="Genomic_DNA"/>
</dbReference>
<proteinExistence type="predicted"/>
<dbReference type="GeneID" id="54486747"/>
<reference evidence="1" key="1">
    <citation type="journal article" date="2020" name="Stud. Mycol.">
        <title>101 Dothideomycetes genomes: a test case for predicting lifestyles and emergence of pathogens.</title>
        <authorList>
            <person name="Haridas S."/>
            <person name="Albert R."/>
            <person name="Binder M."/>
            <person name="Bloem J."/>
            <person name="Labutti K."/>
            <person name="Salamov A."/>
            <person name="Andreopoulos B."/>
            <person name="Baker S."/>
            <person name="Barry K."/>
            <person name="Bills G."/>
            <person name="Bluhm B."/>
            <person name="Cannon C."/>
            <person name="Castanera R."/>
            <person name="Culley D."/>
            <person name="Daum C."/>
            <person name="Ezra D."/>
            <person name="Gonzalez J."/>
            <person name="Henrissat B."/>
            <person name="Kuo A."/>
            <person name="Liang C."/>
            <person name="Lipzen A."/>
            <person name="Lutzoni F."/>
            <person name="Magnuson J."/>
            <person name="Mondo S."/>
            <person name="Nolan M."/>
            <person name="Ohm R."/>
            <person name="Pangilinan J."/>
            <person name="Park H.-J."/>
            <person name="Ramirez L."/>
            <person name="Alfaro M."/>
            <person name="Sun H."/>
            <person name="Tritt A."/>
            <person name="Yoshinaga Y."/>
            <person name="Zwiers L.-H."/>
            <person name="Turgeon B."/>
            <person name="Goodwin S."/>
            <person name="Spatafora J."/>
            <person name="Crous P."/>
            <person name="Grigoriev I."/>
        </authorList>
    </citation>
    <scope>NUCLEOTIDE SEQUENCE</scope>
    <source>
        <strain evidence="1">CBS 121739</strain>
    </source>
</reference>
<dbReference type="AlphaFoldDB" id="A0A6A6W0B7"/>
<protein>
    <submittedName>
        <fullName evidence="1">Uncharacterized protein</fullName>
    </submittedName>
</protein>
<gene>
    <name evidence="1" type="ORF">EJ05DRAFT_488287</name>
</gene>
<dbReference type="RefSeq" id="XP_033597987.1">
    <property type="nucleotide sequence ID" value="XM_033745693.1"/>
</dbReference>
<organism evidence="1 2">
    <name type="scientific">Pseudovirgaria hyperparasitica</name>
    <dbReference type="NCBI Taxonomy" id="470096"/>
    <lineage>
        <taxon>Eukaryota</taxon>
        <taxon>Fungi</taxon>
        <taxon>Dikarya</taxon>
        <taxon>Ascomycota</taxon>
        <taxon>Pezizomycotina</taxon>
        <taxon>Dothideomycetes</taxon>
        <taxon>Dothideomycetes incertae sedis</taxon>
        <taxon>Acrospermales</taxon>
        <taxon>Acrospermaceae</taxon>
        <taxon>Pseudovirgaria</taxon>
    </lineage>
</organism>
<evidence type="ECO:0000313" key="1">
    <source>
        <dbReference type="EMBL" id="KAF2755536.1"/>
    </source>
</evidence>
<evidence type="ECO:0000313" key="2">
    <source>
        <dbReference type="Proteomes" id="UP000799437"/>
    </source>
</evidence>
<name>A0A6A6W0B7_9PEZI</name>